<dbReference type="PANTHER" id="PTHR10773">
    <property type="entry name" value="DNA-DIRECTED RNA POLYMERASES I, II, AND III SUBUNIT RPABC2"/>
    <property type="match status" value="1"/>
</dbReference>
<evidence type="ECO:0000256" key="1">
    <source>
        <dbReference type="SAM" id="MobiDB-lite"/>
    </source>
</evidence>
<dbReference type="EMBL" id="OU892278">
    <property type="protein sequence ID" value="CAG9765336.1"/>
    <property type="molecule type" value="Genomic_DNA"/>
</dbReference>
<feature type="region of interest" description="Disordered" evidence="1">
    <location>
        <begin position="244"/>
        <end position="302"/>
    </location>
</feature>
<dbReference type="Pfam" id="PF25273">
    <property type="entry name" value="DUF7869"/>
    <property type="match status" value="1"/>
</dbReference>
<feature type="compositionally biased region" description="Basic and acidic residues" evidence="1">
    <location>
        <begin position="258"/>
        <end position="270"/>
    </location>
</feature>
<evidence type="ECO:0000313" key="4">
    <source>
        <dbReference type="Proteomes" id="UP001152799"/>
    </source>
</evidence>
<dbReference type="OrthoDB" id="6738595at2759"/>
<sequence length="341" mass="39125">MYYILLEPFSFNVLLKRQYRINNVFDLSPANKEIEKGFIENYDRPHIEIPSLTRNIAKCYVWDETEANRGVNEIGSCVLLYLQSLEEQASKTSNKVLDVIFYSDNCCGQQKNRFMMSMYLFAVQKYPHINSITHKFLVKGHSQNGGDSVHATIEREITKSLRSGPIYVPQQYVTIIRAAKKRGTPYEVRELNHESFSDLKDLAARFYATEETHGKETELANWKHIKYVRCGHWADNLGIEKSSNKINQCPSNSADSGHYTDKNMTDDTRRIIISSPSCRPKGPSCRPKGPSPKDQTQENRSSIRINDPLEFICIEADKFINGIEDGATFTRDDNFNMFVPP</sequence>
<protein>
    <recommendedName>
        <fullName evidence="2">DUF7869 domain-containing protein</fullName>
    </recommendedName>
</protein>
<feature type="compositionally biased region" description="Polar residues" evidence="1">
    <location>
        <begin position="244"/>
        <end position="255"/>
    </location>
</feature>
<keyword evidence="4" id="KW-1185">Reference proteome</keyword>
<evidence type="ECO:0000313" key="3">
    <source>
        <dbReference type="EMBL" id="CAG9765336.1"/>
    </source>
</evidence>
<evidence type="ECO:0000259" key="2">
    <source>
        <dbReference type="Pfam" id="PF25273"/>
    </source>
</evidence>
<gene>
    <name evidence="3" type="ORF">CEUTPL_LOCUS5945</name>
</gene>
<proteinExistence type="predicted"/>
<dbReference type="AlphaFoldDB" id="A0A9N9MMI1"/>
<reference evidence="3" key="1">
    <citation type="submission" date="2022-01" db="EMBL/GenBank/DDBJ databases">
        <authorList>
            <person name="King R."/>
        </authorList>
    </citation>
    <scope>NUCLEOTIDE SEQUENCE</scope>
</reference>
<dbReference type="PANTHER" id="PTHR10773:SF19">
    <property type="match status" value="1"/>
</dbReference>
<organism evidence="3 4">
    <name type="scientific">Ceutorhynchus assimilis</name>
    <name type="common">cabbage seed weevil</name>
    <dbReference type="NCBI Taxonomy" id="467358"/>
    <lineage>
        <taxon>Eukaryota</taxon>
        <taxon>Metazoa</taxon>
        <taxon>Ecdysozoa</taxon>
        <taxon>Arthropoda</taxon>
        <taxon>Hexapoda</taxon>
        <taxon>Insecta</taxon>
        <taxon>Pterygota</taxon>
        <taxon>Neoptera</taxon>
        <taxon>Endopterygota</taxon>
        <taxon>Coleoptera</taxon>
        <taxon>Polyphaga</taxon>
        <taxon>Cucujiformia</taxon>
        <taxon>Curculionidae</taxon>
        <taxon>Ceutorhynchinae</taxon>
        <taxon>Ceutorhynchus</taxon>
    </lineage>
</organism>
<dbReference type="Proteomes" id="UP001152799">
    <property type="component" value="Chromosome 2"/>
</dbReference>
<feature type="domain" description="DUF7869" evidence="2">
    <location>
        <begin position="67"/>
        <end position="179"/>
    </location>
</feature>
<accession>A0A9N9MMI1</accession>
<dbReference type="InterPro" id="IPR057191">
    <property type="entry name" value="DUF7869"/>
</dbReference>
<name>A0A9N9MMI1_9CUCU</name>